<dbReference type="Proteomes" id="UP001319874">
    <property type="component" value="Chromosome 4"/>
</dbReference>
<gene>
    <name evidence="2" type="ORF">PTKU64_84910</name>
</gene>
<dbReference type="RefSeq" id="WP_229517806.1">
    <property type="nucleotide sequence ID" value="NZ_AP024958.1"/>
</dbReference>
<keyword evidence="3" id="KW-1185">Reference proteome</keyword>
<dbReference type="EMBL" id="AP024958">
    <property type="protein sequence ID" value="BCZ84816.1"/>
    <property type="molecule type" value="Genomic_DNA"/>
</dbReference>
<feature type="transmembrane region" description="Helical" evidence="1">
    <location>
        <begin position="36"/>
        <end position="56"/>
    </location>
</feature>
<evidence type="ECO:0000313" key="2">
    <source>
        <dbReference type="EMBL" id="BCZ84816.1"/>
    </source>
</evidence>
<sequence>MTYLKGGCLVAIGVLIGMLITGFVKWPPQQSSDWAAWMQAIGAIVGIAIAIAIPAWQQLISQRRERVVAASGFRATTQVAKIGLDLVRDAVNAVENINDAWLYFQNDFHDAHFSQVADLLSTANIHALPTQKAVISYVDARRHYGECVDRIRIFARQCLAPGDQYEYDRDMLQESFVNLASDVNALINQCTLLERGVSS</sequence>
<feature type="transmembrane region" description="Helical" evidence="1">
    <location>
        <begin position="7"/>
        <end position="24"/>
    </location>
</feature>
<protein>
    <submittedName>
        <fullName evidence="2">Uncharacterized protein</fullName>
    </submittedName>
</protein>
<keyword evidence="1" id="KW-1133">Transmembrane helix</keyword>
<reference evidence="2 3" key="1">
    <citation type="journal article" date="2022" name="Front. Microbiol.">
        <title>Identification and characterization of a novel class of self-sufficient cytochrome P450 hydroxylase involved in cyclohexanecarboxylate degradation in Paraburkholderia terrae strain KU-64.</title>
        <authorList>
            <person name="Yamamoto T."/>
            <person name="Hasegawa Y."/>
            <person name="Iwaki H."/>
        </authorList>
    </citation>
    <scope>NUCLEOTIDE SEQUENCE [LARGE SCALE GENOMIC DNA]</scope>
    <source>
        <strain evidence="2 3">KU-64</strain>
    </source>
</reference>
<keyword evidence="1" id="KW-0812">Transmembrane</keyword>
<evidence type="ECO:0000256" key="1">
    <source>
        <dbReference type="SAM" id="Phobius"/>
    </source>
</evidence>
<accession>A0ABM7UA65</accession>
<organism evidence="2 3">
    <name type="scientific">Paraburkholderia terrae</name>
    <dbReference type="NCBI Taxonomy" id="311230"/>
    <lineage>
        <taxon>Bacteria</taxon>
        <taxon>Pseudomonadati</taxon>
        <taxon>Pseudomonadota</taxon>
        <taxon>Betaproteobacteria</taxon>
        <taxon>Burkholderiales</taxon>
        <taxon>Burkholderiaceae</taxon>
        <taxon>Paraburkholderia</taxon>
    </lineage>
</organism>
<proteinExistence type="predicted"/>
<name>A0ABM7UA65_9BURK</name>
<keyword evidence="1" id="KW-0472">Membrane</keyword>
<evidence type="ECO:0000313" key="3">
    <source>
        <dbReference type="Proteomes" id="UP001319874"/>
    </source>
</evidence>